<feature type="compositionally biased region" description="Low complexity" evidence="6">
    <location>
        <begin position="8"/>
        <end position="23"/>
    </location>
</feature>
<evidence type="ECO:0000256" key="2">
    <source>
        <dbReference type="ARBA" id="ARBA00022723"/>
    </source>
</evidence>
<accession>A0AAE1LUZ6</accession>
<dbReference type="AlphaFoldDB" id="A0AAE1LUZ6"/>
<keyword evidence="4" id="KW-0862">Zinc</keyword>
<dbReference type="InterPro" id="IPR012337">
    <property type="entry name" value="RNaseH-like_sf"/>
</dbReference>
<sequence>MVRKKVTSTKPSSASSSRSSTPTTPTPPPGPTPTPTPPPGPTPTPPPGPTPTPPPLSTSATSSASVRSATSRSRSRTRTPSPASTSSTTTTGELEQTPTALTLSKRAVAMAKLDSYAKQLALGTLVIGDNKKLRAAQPGDKFDVWQKLDFIMYEKTGIMADAVQCKMCKTVLSYNVNTTGNSHLTNHVRNACKKRKPVEEDVFTMCSPDAKSRFIDKMADACALTLTSMNHITNEVFVELFQLGIDIGHNVGRVDARELVPAVSTLSQRMEDRAEEARGDVMKRAIEAIEDGRCRCSTDMWTEEFNSFSYIDVHAYFSNQECTGQESHFLVMAKMPYDQPKTGTNIRNALFRALNRLGLSAAQFEKIEWVTDRGANIKKALENVDGQPALPREDCVAHLINTIVRGTLSYTHLELRQKAFSGSDTALQICDDVAAAARKVKSAKHANVSFNLAKLQESLHLATPHLRSFCKMLQSVVSRMCRVSFSSFVVQQVLVAIGEPPIPYDAEQLQDIIEFLAPLDNTGQVPAANLRKIRLHLVPQEDESQVILDMKGGLADDMHVLELLEQTKLAKDLVTYLRSSGHGQQLDKRVTQEVETRWNSMCTMLESVVQQYVK</sequence>
<name>A0AAE1LUZ6_9NEOP</name>
<feature type="compositionally biased region" description="Low complexity" evidence="6">
    <location>
        <begin position="57"/>
        <end position="91"/>
    </location>
</feature>
<dbReference type="SMART" id="SM00614">
    <property type="entry name" value="ZnF_BED"/>
    <property type="match status" value="1"/>
</dbReference>
<evidence type="ECO:0000256" key="5">
    <source>
        <dbReference type="ARBA" id="ARBA00023242"/>
    </source>
</evidence>
<evidence type="ECO:0000256" key="3">
    <source>
        <dbReference type="ARBA" id="ARBA00022771"/>
    </source>
</evidence>
<reference evidence="7" key="1">
    <citation type="submission" date="2021-07" db="EMBL/GenBank/DDBJ databases">
        <authorList>
            <person name="Catto M.A."/>
            <person name="Jacobson A."/>
            <person name="Kennedy G."/>
            <person name="Labadie P."/>
            <person name="Hunt B.G."/>
            <person name="Srinivasan R."/>
        </authorList>
    </citation>
    <scope>NUCLEOTIDE SEQUENCE</scope>
    <source>
        <strain evidence="7">PL_HMW_Pooled</strain>
        <tissue evidence="7">Head</tissue>
    </source>
</reference>
<evidence type="ECO:0000256" key="4">
    <source>
        <dbReference type="ARBA" id="ARBA00022833"/>
    </source>
</evidence>
<dbReference type="Proteomes" id="UP001219518">
    <property type="component" value="Unassembled WGS sequence"/>
</dbReference>
<dbReference type="SUPFAM" id="SSF53098">
    <property type="entry name" value="Ribonuclease H-like"/>
    <property type="match status" value="1"/>
</dbReference>
<protein>
    <submittedName>
        <fullName evidence="7">Transposable element Hobo transposase</fullName>
    </submittedName>
</protein>
<dbReference type="PANTHER" id="PTHR46481">
    <property type="entry name" value="ZINC FINGER BED DOMAIN-CONTAINING PROTEIN 4"/>
    <property type="match status" value="1"/>
</dbReference>
<keyword evidence="8" id="KW-1185">Reference proteome</keyword>
<comment type="caution">
    <text evidence="7">The sequence shown here is derived from an EMBL/GenBank/DDBJ whole genome shotgun (WGS) entry which is preliminary data.</text>
</comment>
<comment type="subcellular location">
    <subcellularLocation>
        <location evidence="1">Nucleus</location>
    </subcellularLocation>
</comment>
<evidence type="ECO:0000256" key="6">
    <source>
        <dbReference type="SAM" id="MobiDB-lite"/>
    </source>
</evidence>
<evidence type="ECO:0000256" key="1">
    <source>
        <dbReference type="ARBA" id="ARBA00004123"/>
    </source>
</evidence>
<proteinExistence type="predicted"/>
<reference evidence="7" key="2">
    <citation type="journal article" date="2023" name="BMC Genomics">
        <title>Pest status, molecular evolution, and epigenetic factors derived from the genome assembly of Frankliniella fusca, a thysanopteran phytovirus vector.</title>
        <authorList>
            <person name="Catto M.A."/>
            <person name="Labadie P.E."/>
            <person name="Jacobson A.L."/>
            <person name="Kennedy G.G."/>
            <person name="Srinivasan R."/>
            <person name="Hunt B.G."/>
        </authorList>
    </citation>
    <scope>NUCLEOTIDE SEQUENCE</scope>
    <source>
        <strain evidence="7">PL_HMW_Pooled</strain>
    </source>
</reference>
<keyword evidence="3" id="KW-0863">Zinc-finger</keyword>
<organism evidence="7 8">
    <name type="scientific">Frankliniella fusca</name>
    <dbReference type="NCBI Taxonomy" id="407009"/>
    <lineage>
        <taxon>Eukaryota</taxon>
        <taxon>Metazoa</taxon>
        <taxon>Ecdysozoa</taxon>
        <taxon>Arthropoda</taxon>
        <taxon>Hexapoda</taxon>
        <taxon>Insecta</taxon>
        <taxon>Pterygota</taxon>
        <taxon>Neoptera</taxon>
        <taxon>Paraneoptera</taxon>
        <taxon>Thysanoptera</taxon>
        <taxon>Terebrantia</taxon>
        <taxon>Thripoidea</taxon>
        <taxon>Thripidae</taxon>
        <taxon>Frankliniella</taxon>
    </lineage>
</organism>
<gene>
    <name evidence="7" type="ORF">KUF71_002675</name>
</gene>
<evidence type="ECO:0000313" key="8">
    <source>
        <dbReference type="Proteomes" id="UP001219518"/>
    </source>
</evidence>
<dbReference type="SUPFAM" id="SSF140996">
    <property type="entry name" value="Hermes dimerisation domain"/>
    <property type="match status" value="1"/>
</dbReference>
<evidence type="ECO:0000313" key="7">
    <source>
        <dbReference type="EMBL" id="KAK3932705.1"/>
    </source>
</evidence>
<feature type="non-terminal residue" evidence="7">
    <location>
        <position position="1"/>
    </location>
</feature>
<dbReference type="Gene3D" id="1.10.10.1070">
    <property type="entry name" value="Zinc finger, BED domain-containing"/>
    <property type="match status" value="1"/>
</dbReference>
<keyword evidence="5" id="KW-0539">Nucleus</keyword>
<dbReference type="PANTHER" id="PTHR46481:SF10">
    <property type="entry name" value="ZINC FINGER BED DOMAIN-CONTAINING PROTEIN 39"/>
    <property type="match status" value="1"/>
</dbReference>
<keyword evidence="2" id="KW-0479">Metal-binding</keyword>
<dbReference type="EMBL" id="JAHWGI010001439">
    <property type="protein sequence ID" value="KAK3932705.1"/>
    <property type="molecule type" value="Genomic_DNA"/>
</dbReference>
<dbReference type="GO" id="GO:0005634">
    <property type="term" value="C:nucleus"/>
    <property type="evidence" value="ECO:0007669"/>
    <property type="project" value="UniProtKB-SubCell"/>
</dbReference>
<dbReference type="GO" id="GO:0008270">
    <property type="term" value="F:zinc ion binding"/>
    <property type="evidence" value="ECO:0007669"/>
    <property type="project" value="UniProtKB-KW"/>
</dbReference>
<feature type="compositionally biased region" description="Pro residues" evidence="6">
    <location>
        <begin position="24"/>
        <end position="56"/>
    </location>
</feature>
<dbReference type="InterPro" id="IPR052035">
    <property type="entry name" value="ZnF_BED_domain_contain"/>
</dbReference>
<feature type="region of interest" description="Disordered" evidence="6">
    <location>
        <begin position="1"/>
        <end position="99"/>
    </location>
</feature>